<dbReference type="Proteomes" id="UP000828390">
    <property type="component" value="Unassembled WGS sequence"/>
</dbReference>
<organism evidence="3 4">
    <name type="scientific">Dreissena polymorpha</name>
    <name type="common">Zebra mussel</name>
    <name type="synonym">Mytilus polymorpha</name>
    <dbReference type="NCBI Taxonomy" id="45954"/>
    <lineage>
        <taxon>Eukaryota</taxon>
        <taxon>Metazoa</taxon>
        <taxon>Spiralia</taxon>
        <taxon>Lophotrochozoa</taxon>
        <taxon>Mollusca</taxon>
        <taxon>Bivalvia</taxon>
        <taxon>Autobranchia</taxon>
        <taxon>Heteroconchia</taxon>
        <taxon>Euheterodonta</taxon>
        <taxon>Imparidentia</taxon>
        <taxon>Neoheterodontei</taxon>
        <taxon>Myida</taxon>
        <taxon>Dreissenoidea</taxon>
        <taxon>Dreissenidae</taxon>
        <taxon>Dreissena</taxon>
    </lineage>
</organism>
<feature type="compositionally biased region" description="Basic and acidic residues" evidence="1">
    <location>
        <begin position="386"/>
        <end position="402"/>
    </location>
</feature>
<protein>
    <recommendedName>
        <fullName evidence="2">PH domain-containing protein</fullName>
    </recommendedName>
</protein>
<feature type="compositionally biased region" description="Polar residues" evidence="1">
    <location>
        <begin position="351"/>
        <end position="366"/>
    </location>
</feature>
<evidence type="ECO:0000259" key="2">
    <source>
        <dbReference type="PROSITE" id="PS50003"/>
    </source>
</evidence>
<feature type="compositionally biased region" description="Basic and acidic residues" evidence="1">
    <location>
        <begin position="169"/>
        <end position="184"/>
    </location>
</feature>
<feature type="region of interest" description="Disordered" evidence="1">
    <location>
        <begin position="136"/>
        <end position="528"/>
    </location>
</feature>
<dbReference type="CDD" id="cd01263">
    <property type="entry name" value="PH_anillin"/>
    <property type="match status" value="1"/>
</dbReference>
<feature type="compositionally biased region" description="Polar residues" evidence="1">
    <location>
        <begin position="416"/>
        <end position="426"/>
    </location>
</feature>
<feature type="compositionally biased region" description="Pro residues" evidence="1">
    <location>
        <begin position="209"/>
        <end position="229"/>
    </location>
</feature>
<feature type="domain" description="PH" evidence="2">
    <location>
        <begin position="1234"/>
        <end position="1334"/>
    </location>
</feature>
<feature type="compositionally biased region" description="Basic and acidic residues" evidence="1">
    <location>
        <begin position="566"/>
        <end position="578"/>
    </location>
</feature>
<evidence type="ECO:0000313" key="3">
    <source>
        <dbReference type="EMBL" id="KAH3777130.1"/>
    </source>
</evidence>
<feature type="non-terminal residue" evidence="3">
    <location>
        <position position="1334"/>
    </location>
</feature>
<dbReference type="SUPFAM" id="SSF50729">
    <property type="entry name" value="PH domain-like"/>
    <property type="match status" value="1"/>
</dbReference>
<feature type="compositionally biased region" description="Basic and acidic residues" evidence="1">
    <location>
        <begin position="95"/>
        <end position="113"/>
    </location>
</feature>
<dbReference type="InterPro" id="IPR051364">
    <property type="entry name" value="Cytokinesis/Rho-signaling"/>
</dbReference>
<dbReference type="InterPro" id="IPR012966">
    <property type="entry name" value="AHD"/>
</dbReference>
<dbReference type="Pfam" id="PF08174">
    <property type="entry name" value="Anillin"/>
    <property type="match status" value="1"/>
</dbReference>
<feature type="compositionally biased region" description="Polar residues" evidence="1">
    <location>
        <begin position="731"/>
        <end position="742"/>
    </location>
</feature>
<feature type="compositionally biased region" description="Low complexity" evidence="1">
    <location>
        <begin position="755"/>
        <end position="765"/>
    </location>
</feature>
<feature type="compositionally biased region" description="Basic residues" evidence="1">
    <location>
        <begin position="1159"/>
        <end position="1172"/>
    </location>
</feature>
<feature type="region of interest" description="Disordered" evidence="1">
    <location>
        <begin position="560"/>
        <end position="869"/>
    </location>
</feature>
<feature type="compositionally biased region" description="Low complexity" evidence="1">
    <location>
        <begin position="682"/>
        <end position="693"/>
    </location>
</feature>
<feature type="compositionally biased region" description="Basic and acidic residues" evidence="1">
    <location>
        <begin position="1"/>
        <end position="37"/>
    </location>
</feature>
<dbReference type="EMBL" id="JAIWYP010000009">
    <property type="protein sequence ID" value="KAH3777130.1"/>
    <property type="molecule type" value="Genomic_DNA"/>
</dbReference>
<feature type="compositionally biased region" description="Polar residues" evidence="1">
    <location>
        <begin position="695"/>
        <end position="705"/>
    </location>
</feature>
<feature type="compositionally biased region" description="Basic and acidic residues" evidence="1">
    <location>
        <begin position="137"/>
        <end position="161"/>
    </location>
</feature>
<sequence>MDPDTERIIERTRQRRAMLDQKFGKTPDPAPRKRFLEDTTNQPVQKTVEDDSPKRQRTWEADGHGKSDTPAIKSVQSRMAGLATDRQLLEGTNDGDMKENRSRPVAMETDHNPTKSPAAIKSRFAKLAQDLDEFECDMSHPRIKKEEEKKTKWQPPKRDDGVPPNNHNFDAKDRHVSSPQKEYELYQGPKRNNSNGSNPAPSPKKTQAPAPPMAPPLQDMPPAKPPRAPSPLRARSPARAPVGSPHVSTHTVNLQQPQNVASPKFTHHVRTMVNQEPVNKRADDSTSGDEPTEKPVTDRLATWKKAAGTPSKPKEKDPTETPLSERFAGWEQRVTQTPKADSTPARRPPQGQRQITTPSHVQQAAGSQGYLPDNDPAAKPVSDIRASWKEADAKSKPAREEEPTAYSVNDRMSAWETMSSSNQVSNIKKVDPGSNKGPTWKPTGTPNKGLTPQKSFKESIEERASQMGRGKAVEGLPPRPPAPNNSAARSPVRSPSKVGGQSPTVRVPSPQAASPTGRVGGATRSLQQKILEQVQHSKTDMLADKLRQERMAEVNALNNRYQNGILKDDRVLETKSSAEENNTAPPPAPPAPSARGAAKGGNLEAKGGNLDPKSQKRETIRDKARDAFNSKLQAMGFELSDEGASSYPVNPKDRQPSSATKKPSSIYRLVSKRSDEEEKPVVKQQSSSSLKKVQFQDTNSSFDSQDSQERTDDQVTETDSEGMDETEDSMDPTSEGTQSESQDSFEETYDGGSGSESSIPESYKSPSKRGDYRPSPQRPPIHDMDSDDVSLSAFVPASVRRESLMPPPGRVQEDTGSGTSEDSFDREEHEQQPCWPGASYDMHVDYPKGGTKQQHVDESGNSDDDSCDRQEMDDLLDEAFDDISKADVELRNKEPVPHPRKRQSHMYATTEGAVGLPKDNNNEVTMRAKSDGLAYSVSMYRTSRHLSAECPPVVQRIVRNSEYTHQAPREEDIQMPSQLPLDMQRKTIDERIKELNELVTQEQSVIMQTSNALNQCCMGDSQFAGSTEQVECNRLLLVSCQRRQAYLTEAQRLKETRQLEPANQQGPKGSLSISDIRLPLKKDFVTKIGTATDNTTHYFVILIRNGPQVITTQMLSTHDPLMRGSLDFPNLIKIHGISANFNINLEIYSMSVSREHVKDKKKKTPKKQKHQSHMPLESPGGPLAVRTTSFFLITTLPITMRSLDKSSFNLERIPYLSPLHGMIYMRLKCMMEQHVEERGFLTMFEDVEGLGSWHRRWCVLSGNKLCYWKYPDDENKKDPMGYIDMKRVITEKAGLMPRDICARPNTFELVSVRPPMRGEQDTLVTKTYNTMTTT</sequence>
<dbReference type="PANTHER" id="PTHR21538:SF23">
    <property type="entry name" value="ANILLIN"/>
    <property type="match status" value="1"/>
</dbReference>
<dbReference type="GO" id="GO:0000915">
    <property type="term" value="P:actomyosin contractile ring assembly"/>
    <property type="evidence" value="ECO:0007669"/>
    <property type="project" value="TreeGrafter"/>
</dbReference>
<keyword evidence="4" id="KW-1185">Reference proteome</keyword>
<proteinExistence type="predicted"/>
<dbReference type="GO" id="GO:0005826">
    <property type="term" value="C:actomyosin contractile ring"/>
    <property type="evidence" value="ECO:0007669"/>
    <property type="project" value="TreeGrafter"/>
</dbReference>
<name>A0A9D4ED28_DREPO</name>
<accession>A0A9D4ED28</accession>
<reference evidence="3" key="1">
    <citation type="journal article" date="2019" name="bioRxiv">
        <title>The Genome of the Zebra Mussel, Dreissena polymorpha: A Resource for Invasive Species Research.</title>
        <authorList>
            <person name="McCartney M.A."/>
            <person name="Auch B."/>
            <person name="Kono T."/>
            <person name="Mallez S."/>
            <person name="Zhang Y."/>
            <person name="Obille A."/>
            <person name="Becker A."/>
            <person name="Abrahante J.E."/>
            <person name="Garbe J."/>
            <person name="Badalamenti J.P."/>
            <person name="Herman A."/>
            <person name="Mangelson H."/>
            <person name="Liachko I."/>
            <person name="Sullivan S."/>
            <person name="Sone E.D."/>
            <person name="Koren S."/>
            <person name="Silverstein K.A.T."/>
            <person name="Beckman K.B."/>
            <person name="Gohl D.M."/>
        </authorList>
    </citation>
    <scope>NUCLEOTIDE SEQUENCE</scope>
    <source>
        <strain evidence="3">Duluth1</strain>
        <tissue evidence="3">Whole animal</tissue>
    </source>
</reference>
<feature type="compositionally biased region" description="Basic and acidic residues" evidence="1">
    <location>
        <begin position="888"/>
        <end position="897"/>
    </location>
</feature>
<feature type="compositionally biased region" description="Acidic residues" evidence="1">
    <location>
        <begin position="714"/>
        <end position="730"/>
    </location>
</feature>
<feature type="region of interest" description="Disordered" evidence="1">
    <location>
        <begin position="1"/>
        <end position="121"/>
    </location>
</feature>
<evidence type="ECO:0000313" key="4">
    <source>
        <dbReference type="Proteomes" id="UP000828390"/>
    </source>
</evidence>
<dbReference type="PANTHER" id="PTHR21538">
    <property type="entry name" value="ANILLIN/RHOTEKIN RTKN"/>
    <property type="match status" value="1"/>
</dbReference>
<feature type="region of interest" description="Disordered" evidence="1">
    <location>
        <begin position="888"/>
        <end position="923"/>
    </location>
</feature>
<gene>
    <name evidence="3" type="ORF">DPMN_178567</name>
</gene>
<feature type="region of interest" description="Disordered" evidence="1">
    <location>
        <begin position="1156"/>
        <end position="1181"/>
    </location>
</feature>
<feature type="compositionally biased region" description="Basic and acidic residues" evidence="1">
    <location>
        <begin position="613"/>
        <end position="628"/>
    </location>
</feature>
<dbReference type="InterPro" id="IPR037840">
    <property type="entry name" value="PH_Anillin"/>
</dbReference>
<evidence type="ECO:0000256" key="1">
    <source>
        <dbReference type="SAM" id="MobiDB-lite"/>
    </source>
</evidence>
<feature type="compositionally biased region" description="Basic and acidic residues" evidence="1">
    <location>
        <begin position="47"/>
        <end position="67"/>
    </location>
</feature>
<reference evidence="3" key="2">
    <citation type="submission" date="2020-11" db="EMBL/GenBank/DDBJ databases">
        <authorList>
            <person name="McCartney M.A."/>
            <person name="Auch B."/>
            <person name="Kono T."/>
            <person name="Mallez S."/>
            <person name="Becker A."/>
            <person name="Gohl D.M."/>
            <person name="Silverstein K.A.T."/>
            <person name="Koren S."/>
            <person name="Bechman K.B."/>
            <person name="Herman A."/>
            <person name="Abrahante J.E."/>
            <person name="Garbe J."/>
        </authorList>
    </citation>
    <scope>NUCLEOTIDE SEQUENCE</scope>
    <source>
        <strain evidence="3">Duluth1</strain>
        <tissue evidence="3">Whole animal</tissue>
    </source>
</reference>
<comment type="caution">
    <text evidence="3">The sequence shown here is derived from an EMBL/GenBank/DDBJ whole genome shotgun (WGS) entry which is preliminary data.</text>
</comment>
<dbReference type="InterPro" id="IPR011993">
    <property type="entry name" value="PH-like_dom_sf"/>
</dbReference>
<feature type="compositionally biased region" description="Low complexity" evidence="1">
    <location>
        <begin position="230"/>
        <end position="241"/>
    </location>
</feature>
<feature type="compositionally biased region" description="Polar residues" evidence="1">
    <location>
        <begin position="246"/>
        <end position="261"/>
    </location>
</feature>
<dbReference type="GO" id="GO:0031106">
    <property type="term" value="P:septin ring organization"/>
    <property type="evidence" value="ECO:0007669"/>
    <property type="project" value="TreeGrafter"/>
</dbReference>
<dbReference type="PROSITE" id="PS50003">
    <property type="entry name" value="PH_DOMAIN"/>
    <property type="match status" value="1"/>
</dbReference>
<dbReference type="InterPro" id="IPR001849">
    <property type="entry name" value="PH_domain"/>
</dbReference>
<dbReference type="GO" id="GO:0000281">
    <property type="term" value="P:mitotic cytokinesis"/>
    <property type="evidence" value="ECO:0007669"/>
    <property type="project" value="TreeGrafter"/>
</dbReference>
<feature type="compositionally biased region" description="Basic and acidic residues" evidence="1">
    <location>
        <begin position="672"/>
        <end position="681"/>
    </location>
</feature>
<feature type="compositionally biased region" description="Basic and acidic residues" evidence="1">
    <location>
        <begin position="455"/>
        <end position="464"/>
    </location>
</feature>
<feature type="compositionally biased region" description="Polar residues" evidence="1">
    <location>
        <begin position="442"/>
        <end position="454"/>
    </location>
</feature>
<dbReference type="Pfam" id="PF00169">
    <property type="entry name" value="PH"/>
    <property type="match status" value="1"/>
</dbReference>
<dbReference type="Gene3D" id="2.30.29.30">
    <property type="entry name" value="Pleckstrin-homology domain (PH domain)/Phosphotyrosine-binding domain (PTB)"/>
    <property type="match status" value="1"/>
</dbReference>